<sequence>MDPRITSFALGRGVVGGRVVLVRASGCRVMRKSLEACCRRWRCLCLWSAVAASEGGGWEIVAHGRGSGRDGRQNERTKGQTAERNAALGIF</sequence>
<reference evidence="1" key="1">
    <citation type="submission" date="2014-09" db="EMBL/GenBank/DDBJ databases">
        <authorList>
            <person name="Magalhaes I.L.F."/>
            <person name="Oliveira U."/>
            <person name="Santos F.R."/>
            <person name="Vidigal T.H.D.A."/>
            <person name="Brescovit A.D."/>
            <person name="Santos A.J."/>
        </authorList>
    </citation>
    <scope>NUCLEOTIDE SEQUENCE</scope>
    <source>
        <tissue evidence="1">Shoot tissue taken approximately 20 cm above the soil surface</tissue>
    </source>
</reference>
<dbReference type="EMBL" id="GBRH01213169">
    <property type="protein sequence ID" value="JAD84726.1"/>
    <property type="molecule type" value="Transcribed_RNA"/>
</dbReference>
<evidence type="ECO:0000313" key="1">
    <source>
        <dbReference type="EMBL" id="JAD84726.1"/>
    </source>
</evidence>
<organism evidence="1">
    <name type="scientific">Arundo donax</name>
    <name type="common">Giant reed</name>
    <name type="synonym">Donax arundinaceus</name>
    <dbReference type="NCBI Taxonomy" id="35708"/>
    <lineage>
        <taxon>Eukaryota</taxon>
        <taxon>Viridiplantae</taxon>
        <taxon>Streptophyta</taxon>
        <taxon>Embryophyta</taxon>
        <taxon>Tracheophyta</taxon>
        <taxon>Spermatophyta</taxon>
        <taxon>Magnoliopsida</taxon>
        <taxon>Liliopsida</taxon>
        <taxon>Poales</taxon>
        <taxon>Poaceae</taxon>
        <taxon>PACMAD clade</taxon>
        <taxon>Arundinoideae</taxon>
        <taxon>Arundineae</taxon>
        <taxon>Arundo</taxon>
    </lineage>
</organism>
<dbReference type="AlphaFoldDB" id="A0A0A9MXM8"/>
<name>A0A0A9MXM8_ARUDO</name>
<accession>A0A0A9MXM8</accession>
<protein>
    <submittedName>
        <fullName evidence="1">Uncharacterized protein</fullName>
    </submittedName>
</protein>
<reference evidence="1" key="2">
    <citation type="journal article" date="2015" name="Data Brief">
        <title>Shoot transcriptome of the giant reed, Arundo donax.</title>
        <authorList>
            <person name="Barrero R.A."/>
            <person name="Guerrero F.D."/>
            <person name="Moolhuijzen P."/>
            <person name="Goolsby J.A."/>
            <person name="Tidwell J."/>
            <person name="Bellgard S.E."/>
            <person name="Bellgard M.I."/>
        </authorList>
    </citation>
    <scope>NUCLEOTIDE SEQUENCE</scope>
    <source>
        <tissue evidence="1">Shoot tissue taken approximately 20 cm above the soil surface</tissue>
    </source>
</reference>
<proteinExistence type="predicted"/>